<feature type="signal peptide" evidence="1">
    <location>
        <begin position="1"/>
        <end position="21"/>
    </location>
</feature>
<dbReference type="AlphaFoldDB" id="A0A1Y5TCL7"/>
<reference evidence="2 3" key="1">
    <citation type="submission" date="2017-03" db="EMBL/GenBank/DDBJ databases">
        <authorList>
            <person name="Afonso C.L."/>
            <person name="Miller P.J."/>
            <person name="Scott M.A."/>
            <person name="Spackman E."/>
            <person name="Goraichik I."/>
            <person name="Dimitrov K.M."/>
            <person name="Suarez D.L."/>
            <person name="Swayne D.E."/>
        </authorList>
    </citation>
    <scope>NUCLEOTIDE SEQUENCE [LARGE SCALE GENOMIC DNA]</scope>
    <source>
        <strain evidence="2 3">CECT 7691</strain>
    </source>
</reference>
<evidence type="ECO:0000256" key="1">
    <source>
        <dbReference type="SAM" id="SignalP"/>
    </source>
</evidence>
<dbReference type="InParanoid" id="A0A1Y5TCL7"/>
<keyword evidence="3" id="KW-1185">Reference proteome</keyword>
<organism evidence="2 3">
    <name type="scientific">Oceanibacterium hippocampi</name>
    <dbReference type="NCBI Taxonomy" id="745714"/>
    <lineage>
        <taxon>Bacteria</taxon>
        <taxon>Pseudomonadati</taxon>
        <taxon>Pseudomonadota</taxon>
        <taxon>Alphaproteobacteria</taxon>
        <taxon>Sneathiellales</taxon>
        <taxon>Sneathiellaceae</taxon>
        <taxon>Oceanibacterium</taxon>
    </lineage>
</organism>
<evidence type="ECO:0008006" key="4">
    <source>
        <dbReference type="Google" id="ProtNLM"/>
    </source>
</evidence>
<dbReference type="PROSITE" id="PS51257">
    <property type="entry name" value="PROKAR_LIPOPROTEIN"/>
    <property type="match status" value="1"/>
</dbReference>
<keyword evidence="1" id="KW-0732">Signal</keyword>
<evidence type="ECO:0000313" key="2">
    <source>
        <dbReference type="EMBL" id="SLN57375.1"/>
    </source>
</evidence>
<dbReference type="EMBL" id="FWFR01000002">
    <property type="protein sequence ID" value="SLN57375.1"/>
    <property type="molecule type" value="Genomic_DNA"/>
</dbReference>
<protein>
    <recommendedName>
        <fullName evidence="4">Lipoprotein</fullName>
    </recommendedName>
</protein>
<name>A0A1Y5TCL7_9PROT</name>
<feature type="chain" id="PRO_5012193126" description="Lipoprotein" evidence="1">
    <location>
        <begin position="22"/>
        <end position="75"/>
    </location>
</feature>
<evidence type="ECO:0000313" key="3">
    <source>
        <dbReference type="Proteomes" id="UP000193200"/>
    </source>
</evidence>
<accession>A0A1Y5TCL7</accession>
<proteinExistence type="predicted"/>
<sequence>MKTLTRLVLPTVLLSLLAACAAPPQGGPTEALRNYCLRDGFGPEGSENWTYCLRTYSVGGSGIELDESRAGLGQP</sequence>
<gene>
    <name evidence="2" type="ORF">OCH7691_02508</name>
</gene>
<dbReference type="Proteomes" id="UP000193200">
    <property type="component" value="Unassembled WGS sequence"/>
</dbReference>